<feature type="compositionally biased region" description="Polar residues" evidence="2">
    <location>
        <begin position="364"/>
        <end position="377"/>
    </location>
</feature>
<feature type="coiled-coil region" evidence="1">
    <location>
        <begin position="107"/>
        <end position="264"/>
    </location>
</feature>
<feature type="compositionally biased region" description="Polar residues" evidence="2">
    <location>
        <begin position="426"/>
        <end position="442"/>
    </location>
</feature>
<keyword evidence="1" id="KW-0175">Coiled coil</keyword>
<gene>
    <name evidence="3" type="ORF">AMS68_002090</name>
</gene>
<evidence type="ECO:0000256" key="2">
    <source>
        <dbReference type="SAM" id="MobiDB-lite"/>
    </source>
</evidence>
<feature type="region of interest" description="Disordered" evidence="2">
    <location>
        <begin position="343"/>
        <end position="453"/>
    </location>
</feature>
<name>A0A6H0XPC9_9PEZI</name>
<organism evidence="3 4">
    <name type="scientific">Peltaster fructicola</name>
    <dbReference type="NCBI Taxonomy" id="286661"/>
    <lineage>
        <taxon>Eukaryota</taxon>
        <taxon>Fungi</taxon>
        <taxon>Dikarya</taxon>
        <taxon>Ascomycota</taxon>
        <taxon>Pezizomycotina</taxon>
        <taxon>Dothideomycetes</taxon>
        <taxon>Dothideomycetes incertae sedis</taxon>
        <taxon>Peltaster</taxon>
    </lineage>
</organism>
<feature type="compositionally biased region" description="Basic and acidic residues" evidence="2">
    <location>
        <begin position="353"/>
        <end position="363"/>
    </location>
</feature>
<evidence type="ECO:0000256" key="1">
    <source>
        <dbReference type="SAM" id="Coils"/>
    </source>
</evidence>
<feature type="compositionally biased region" description="Polar residues" evidence="2">
    <location>
        <begin position="32"/>
        <end position="42"/>
    </location>
</feature>
<sequence>MESPSPSKYPHRDGLPLSTLSPQRVNGRVAKPSTTSAFSLSSPIRKRYDDETAAATFFSPGLQQSPSFPEFTAIRERFLPPTDVSGLVKRFEYLDVRDRDAESQERKRKYDEAIDRAKIAREEAEDEAKRCREELRSQRKEYEDCKDRERRACKRIDVLMDEFTRAKEQWSSQLGVYEKEVRRARKEAFKSSSSVLKLQEENKHTANELRATKTKLDLAQRKAIASEEEKFAAQYQLVAVQEELEKLQATLRIAQEEREALKKSLREDDIARIAAEGMIALPPHEDEEVVAPSKKLQDTEVLRAKDLEKDLQMERRRRKGALDLIEFMRLECSFGCCSCATTSAHRHRSPRARSKEASRRSSAQEHSTPTASPLARTSPQSLEQQEEEEEPVEELQTNDERQAVASFEDREELLDESRPEDVVMCESTTLVHTNHTEGQQTPETERTHELLTH</sequence>
<dbReference type="OrthoDB" id="4495335at2759"/>
<dbReference type="EMBL" id="CP051139">
    <property type="protein sequence ID" value="QIW96572.1"/>
    <property type="molecule type" value="Genomic_DNA"/>
</dbReference>
<feature type="compositionally biased region" description="Acidic residues" evidence="2">
    <location>
        <begin position="384"/>
        <end position="397"/>
    </location>
</feature>
<accession>A0A6H0XPC9</accession>
<evidence type="ECO:0000313" key="4">
    <source>
        <dbReference type="Proteomes" id="UP000503462"/>
    </source>
</evidence>
<feature type="region of interest" description="Disordered" evidence="2">
    <location>
        <begin position="1"/>
        <end position="45"/>
    </location>
</feature>
<dbReference type="AlphaFoldDB" id="A0A6H0XPC9"/>
<dbReference type="PANTHER" id="PTHR42041:SF1">
    <property type="entry name" value="DNA ENDONUCLEASE ACTIVATOR CTP1 C-TERMINAL DOMAIN-CONTAINING PROTEIN"/>
    <property type="match status" value="1"/>
</dbReference>
<feature type="compositionally biased region" description="Basic and acidic residues" evidence="2">
    <location>
        <begin position="443"/>
        <end position="453"/>
    </location>
</feature>
<evidence type="ECO:0000313" key="3">
    <source>
        <dbReference type="EMBL" id="QIW96572.1"/>
    </source>
</evidence>
<dbReference type="PANTHER" id="PTHR42041">
    <property type="entry name" value="DNA ENDONUCLEASE ACTIVATOR CTP1 C-TERMINAL DOMAIN-CONTAINING PROTEIN"/>
    <property type="match status" value="1"/>
</dbReference>
<reference evidence="3 4" key="1">
    <citation type="journal article" date="2016" name="Sci. Rep.">
        <title>Peltaster fructicola genome reveals evolution from an invasive phytopathogen to an ectophytic parasite.</title>
        <authorList>
            <person name="Xu C."/>
            <person name="Chen H."/>
            <person name="Gleason M.L."/>
            <person name="Xu J.R."/>
            <person name="Liu H."/>
            <person name="Zhang R."/>
            <person name="Sun G."/>
        </authorList>
    </citation>
    <scope>NUCLEOTIDE SEQUENCE [LARGE SCALE GENOMIC DNA]</scope>
    <source>
        <strain evidence="3 4">LNHT1506</strain>
    </source>
</reference>
<proteinExistence type="predicted"/>
<protein>
    <submittedName>
        <fullName evidence="3">Uncharacterized protein</fullName>
    </submittedName>
</protein>
<dbReference type="Proteomes" id="UP000503462">
    <property type="component" value="Chromosome 1"/>
</dbReference>
<keyword evidence="4" id="KW-1185">Reference proteome</keyword>